<dbReference type="Proteomes" id="UP000014500">
    <property type="component" value="Unassembled WGS sequence"/>
</dbReference>
<reference evidence="5" key="2">
    <citation type="submission" date="2015-02" db="UniProtKB">
        <authorList>
            <consortium name="EnsemblMetazoa"/>
        </authorList>
    </citation>
    <scope>IDENTIFICATION</scope>
</reference>
<evidence type="ECO:0000313" key="6">
    <source>
        <dbReference type="Proteomes" id="UP000014500"/>
    </source>
</evidence>
<accession>T1II05</accession>
<evidence type="ECO:0000259" key="4">
    <source>
        <dbReference type="SMART" id="SM00198"/>
    </source>
</evidence>
<dbReference type="InterPro" id="IPR035940">
    <property type="entry name" value="CAP_sf"/>
</dbReference>
<evidence type="ECO:0000313" key="5">
    <source>
        <dbReference type="EnsemblMetazoa" id="SMAR000488-PA"/>
    </source>
</evidence>
<evidence type="ECO:0000256" key="2">
    <source>
        <dbReference type="ARBA" id="ARBA00032745"/>
    </source>
</evidence>
<dbReference type="STRING" id="126957.T1II05"/>
<dbReference type="PANTHER" id="PTHR10334">
    <property type="entry name" value="CYSTEINE-RICH SECRETORY PROTEIN-RELATED"/>
    <property type="match status" value="1"/>
</dbReference>
<organism evidence="5 6">
    <name type="scientific">Strigamia maritima</name>
    <name type="common">European centipede</name>
    <name type="synonym">Geophilus maritimus</name>
    <dbReference type="NCBI Taxonomy" id="126957"/>
    <lineage>
        <taxon>Eukaryota</taxon>
        <taxon>Metazoa</taxon>
        <taxon>Ecdysozoa</taxon>
        <taxon>Arthropoda</taxon>
        <taxon>Myriapoda</taxon>
        <taxon>Chilopoda</taxon>
        <taxon>Pleurostigmophora</taxon>
        <taxon>Geophilomorpha</taxon>
        <taxon>Linotaeniidae</taxon>
        <taxon>Strigamia</taxon>
    </lineage>
</organism>
<dbReference type="HOGENOM" id="CLU_1519738_0_0_1"/>
<dbReference type="CDD" id="cd05382">
    <property type="entry name" value="CAP_GAPR1-like"/>
    <property type="match status" value="1"/>
</dbReference>
<evidence type="ECO:0000256" key="1">
    <source>
        <dbReference type="ARBA" id="ARBA00009169"/>
    </source>
</evidence>
<dbReference type="SUPFAM" id="SSF55797">
    <property type="entry name" value="PR-1-like"/>
    <property type="match status" value="1"/>
</dbReference>
<protein>
    <recommendedName>
        <fullName evidence="2">Cysteine-rich venom protein</fullName>
    </recommendedName>
</protein>
<proteinExistence type="inferred from homology"/>
<dbReference type="AlphaFoldDB" id="T1II05"/>
<sequence>MDMRKCRMRLVQTPEQLRFAYLAIIEEKTLLKLLFRHAALNKQNGNWKTVTTHQTFSTDDSQIKPLQHRFANLSIPDDKNEKEKSKKTHNSYRAKHGVPPLTLSKELCKYASEWAVKLAKEDKFQHRTDHKYGENIYMKWSSDPNYDIDGQDPVDDWYAEIKDHVFGKEPNSLKSAK</sequence>
<evidence type="ECO:0000256" key="3">
    <source>
        <dbReference type="SAM" id="MobiDB-lite"/>
    </source>
</evidence>
<name>T1II05_STRMM</name>
<feature type="region of interest" description="Disordered" evidence="3">
    <location>
        <begin position="76"/>
        <end position="96"/>
    </location>
</feature>
<dbReference type="InterPro" id="IPR014044">
    <property type="entry name" value="CAP_dom"/>
</dbReference>
<dbReference type="Pfam" id="PF00188">
    <property type="entry name" value="CAP"/>
    <property type="match status" value="1"/>
</dbReference>
<dbReference type="PhylomeDB" id="T1II05"/>
<comment type="similarity">
    <text evidence="1">Belongs to the CRISP family. Venom allergen 5-like subfamily.</text>
</comment>
<dbReference type="InterPro" id="IPR001283">
    <property type="entry name" value="CRISP-related"/>
</dbReference>
<dbReference type="EMBL" id="JH430066">
    <property type="status" value="NOT_ANNOTATED_CDS"/>
    <property type="molecule type" value="Genomic_DNA"/>
</dbReference>
<feature type="domain" description="SCP" evidence="4">
    <location>
        <begin position="80"/>
        <end position="174"/>
    </location>
</feature>
<dbReference type="eggNOG" id="KOG3017">
    <property type="taxonomic scope" value="Eukaryota"/>
</dbReference>
<dbReference type="SMART" id="SM00198">
    <property type="entry name" value="SCP"/>
    <property type="match status" value="1"/>
</dbReference>
<reference evidence="6" key="1">
    <citation type="submission" date="2011-05" db="EMBL/GenBank/DDBJ databases">
        <authorList>
            <person name="Richards S.R."/>
            <person name="Qu J."/>
            <person name="Jiang H."/>
            <person name="Jhangiani S.N."/>
            <person name="Agravi P."/>
            <person name="Goodspeed R."/>
            <person name="Gross S."/>
            <person name="Mandapat C."/>
            <person name="Jackson L."/>
            <person name="Mathew T."/>
            <person name="Pu L."/>
            <person name="Thornton R."/>
            <person name="Saada N."/>
            <person name="Wilczek-Boney K.B."/>
            <person name="Lee S."/>
            <person name="Kovar C."/>
            <person name="Wu Y."/>
            <person name="Scherer S.E."/>
            <person name="Worley K.C."/>
            <person name="Muzny D.M."/>
            <person name="Gibbs R."/>
        </authorList>
    </citation>
    <scope>NUCLEOTIDE SEQUENCE</scope>
    <source>
        <strain evidence="6">Brora</strain>
    </source>
</reference>
<dbReference type="InterPro" id="IPR034113">
    <property type="entry name" value="SCP_GAPR1-like"/>
</dbReference>
<feature type="compositionally biased region" description="Basic residues" evidence="3">
    <location>
        <begin position="85"/>
        <end position="96"/>
    </location>
</feature>
<dbReference type="EnsemblMetazoa" id="SMAR000488-RA">
    <property type="protein sequence ID" value="SMAR000488-PA"/>
    <property type="gene ID" value="SMAR000488"/>
</dbReference>
<keyword evidence="6" id="KW-1185">Reference proteome</keyword>
<dbReference type="Gene3D" id="3.40.33.10">
    <property type="entry name" value="CAP"/>
    <property type="match status" value="1"/>
</dbReference>